<dbReference type="CDD" id="cd00093">
    <property type="entry name" value="HTH_XRE"/>
    <property type="match status" value="1"/>
</dbReference>
<dbReference type="InterPro" id="IPR014710">
    <property type="entry name" value="RmlC-like_jellyroll"/>
</dbReference>
<reference evidence="3" key="1">
    <citation type="submission" date="2018-05" db="EMBL/GenBank/DDBJ databases">
        <authorList>
            <person name="Lanie J.A."/>
            <person name="Ng W.-L."/>
            <person name="Kazmierczak K.M."/>
            <person name="Andrzejewski T.M."/>
            <person name="Davidsen T.M."/>
            <person name="Wayne K.J."/>
            <person name="Tettelin H."/>
            <person name="Glass J.I."/>
            <person name="Rusch D."/>
            <person name="Podicherti R."/>
            <person name="Tsui H.-C.T."/>
            <person name="Winkler M.E."/>
        </authorList>
    </citation>
    <scope>NUCLEOTIDE SEQUENCE</scope>
</reference>
<name>A0A381SLD2_9ZZZZ</name>
<sequence>MQANNTILEAPPKVGSEIQRLRLQHNLTLEQLAVKSGVSKSILSQIERDLSNPTLATIWRITKALERPLEDILSVKEGTTCFEKLSQNATPEVMSEDSGFRLKILGTLNTVSTVQWYEFTAEPKAELVSEAHGTGSLESLTLCTGELTVIVGDETQYICKGDTLRFRTDVAHRLKNEGKGKAHGFMVNLL</sequence>
<dbReference type="EMBL" id="UINC01003272">
    <property type="protein sequence ID" value="SVA04862.1"/>
    <property type="molecule type" value="Genomic_DNA"/>
</dbReference>
<feature type="domain" description="HTH cro/C1-type" evidence="2">
    <location>
        <begin position="18"/>
        <end position="72"/>
    </location>
</feature>
<accession>A0A381SLD2</accession>
<proteinExistence type="predicted"/>
<dbReference type="Pfam" id="PF01381">
    <property type="entry name" value="HTH_3"/>
    <property type="match status" value="1"/>
</dbReference>
<dbReference type="Gene3D" id="2.60.120.10">
    <property type="entry name" value="Jelly Rolls"/>
    <property type="match status" value="1"/>
</dbReference>
<gene>
    <name evidence="3" type="ORF">METZ01_LOCUS57716</name>
</gene>
<dbReference type="SUPFAM" id="SSF47413">
    <property type="entry name" value="lambda repressor-like DNA-binding domains"/>
    <property type="match status" value="1"/>
</dbReference>
<dbReference type="GO" id="GO:0003700">
    <property type="term" value="F:DNA-binding transcription factor activity"/>
    <property type="evidence" value="ECO:0007669"/>
    <property type="project" value="TreeGrafter"/>
</dbReference>
<dbReference type="InterPro" id="IPR013096">
    <property type="entry name" value="Cupin_2"/>
</dbReference>
<dbReference type="InterPro" id="IPR011051">
    <property type="entry name" value="RmlC_Cupin_sf"/>
</dbReference>
<dbReference type="AlphaFoldDB" id="A0A381SLD2"/>
<dbReference type="GO" id="GO:0005829">
    <property type="term" value="C:cytosol"/>
    <property type="evidence" value="ECO:0007669"/>
    <property type="project" value="TreeGrafter"/>
</dbReference>
<keyword evidence="1" id="KW-0238">DNA-binding</keyword>
<evidence type="ECO:0000259" key="2">
    <source>
        <dbReference type="PROSITE" id="PS50943"/>
    </source>
</evidence>
<dbReference type="Gene3D" id="1.10.260.40">
    <property type="entry name" value="lambda repressor-like DNA-binding domains"/>
    <property type="match status" value="1"/>
</dbReference>
<dbReference type="PROSITE" id="PS50943">
    <property type="entry name" value="HTH_CROC1"/>
    <property type="match status" value="1"/>
</dbReference>
<evidence type="ECO:0000313" key="3">
    <source>
        <dbReference type="EMBL" id="SVA04862.1"/>
    </source>
</evidence>
<dbReference type="CDD" id="cd02209">
    <property type="entry name" value="cupin_XRE_C"/>
    <property type="match status" value="1"/>
</dbReference>
<evidence type="ECO:0000256" key="1">
    <source>
        <dbReference type="ARBA" id="ARBA00023125"/>
    </source>
</evidence>
<dbReference type="InterPro" id="IPR001387">
    <property type="entry name" value="Cro/C1-type_HTH"/>
</dbReference>
<dbReference type="PANTHER" id="PTHR46797:SF1">
    <property type="entry name" value="METHYLPHOSPHONATE SYNTHASE"/>
    <property type="match status" value="1"/>
</dbReference>
<dbReference type="InterPro" id="IPR050807">
    <property type="entry name" value="TransReg_Diox_bact_type"/>
</dbReference>
<dbReference type="Pfam" id="PF07883">
    <property type="entry name" value="Cupin_2"/>
    <property type="match status" value="1"/>
</dbReference>
<dbReference type="GO" id="GO:0003677">
    <property type="term" value="F:DNA binding"/>
    <property type="evidence" value="ECO:0007669"/>
    <property type="project" value="UniProtKB-KW"/>
</dbReference>
<organism evidence="3">
    <name type="scientific">marine metagenome</name>
    <dbReference type="NCBI Taxonomy" id="408172"/>
    <lineage>
        <taxon>unclassified sequences</taxon>
        <taxon>metagenomes</taxon>
        <taxon>ecological metagenomes</taxon>
    </lineage>
</organism>
<dbReference type="SMART" id="SM00530">
    <property type="entry name" value="HTH_XRE"/>
    <property type="match status" value="1"/>
</dbReference>
<dbReference type="SUPFAM" id="SSF51182">
    <property type="entry name" value="RmlC-like cupins"/>
    <property type="match status" value="1"/>
</dbReference>
<dbReference type="PANTHER" id="PTHR46797">
    <property type="entry name" value="HTH-TYPE TRANSCRIPTIONAL REGULATOR"/>
    <property type="match status" value="1"/>
</dbReference>
<dbReference type="InterPro" id="IPR010982">
    <property type="entry name" value="Lambda_DNA-bd_dom_sf"/>
</dbReference>
<protein>
    <recommendedName>
        <fullName evidence="2">HTH cro/C1-type domain-containing protein</fullName>
    </recommendedName>
</protein>